<dbReference type="InterPro" id="IPR010583">
    <property type="entry name" value="MipA"/>
</dbReference>
<keyword evidence="5" id="KW-0998">Cell outer membrane</keyword>
<dbReference type="EMBL" id="JADQDO010000002">
    <property type="protein sequence ID" value="MBF9233178.1"/>
    <property type="molecule type" value="Genomic_DNA"/>
</dbReference>
<evidence type="ECO:0000256" key="1">
    <source>
        <dbReference type="ARBA" id="ARBA00004442"/>
    </source>
</evidence>
<name>A0A931BRA5_9HYPH</name>
<dbReference type="RefSeq" id="WP_196271141.1">
    <property type="nucleotide sequence ID" value="NZ_JADQDO010000002.1"/>
</dbReference>
<sequence>MRLWKNPALVTLLALGSAVTPAFAADPLSAPAPIPASGWIATVKGNLGVGSSYPGSDDFSAIGYPSISFRRAGAPQRFSAPDDGLSFSVLEDSAFRFGVVGRFQGGRYLKNDRRLYGLEKINWAVEPGLFLEYWPVDFLRARAEIRHGVNGHDGFVADLGIDWVQRLGAFILSLGPRLALGDSEFTQTYFGVTPFEAAVNGLVTPYNPSGGITSVGATAGLSYDWSQQWSTTAFVSYKRLVSDAANSPIVKRFGSENQIGVGLTVSYSFDTGL</sequence>
<dbReference type="PANTHER" id="PTHR38776">
    <property type="entry name" value="MLTA-INTERACTING PROTEIN-RELATED"/>
    <property type="match status" value="1"/>
</dbReference>
<accession>A0A931BRA5</accession>
<feature type="chain" id="PRO_5036863378" evidence="6">
    <location>
        <begin position="25"/>
        <end position="273"/>
    </location>
</feature>
<dbReference type="PANTHER" id="PTHR38776:SF1">
    <property type="entry name" value="MLTA-INTERACTING PROTEIN-RELATED"/>
    <property type="match status" value="1"/>
</dbReference>
<dbReference type="AlphaFoldDB" id="A0A931BRA5"/>
<keyword evidence="4" id="KW-0472">Membrane</keyword>
<reference evidence="7" key="1">
    <citation type="submission" date="2020-11" db="EMBL/GenBank/DDBJ databases">
        <authorList>
            <person name="Kim M.K."/>
        </authorList>
    </citation>
    <scope>NUCLEOTIDE SEQUENCE</scope>
    <source>
        <strain evidence="7">BT350</strain>
    </source>
</reference>
<evidence type="ECO:0000256" key="2">
    <source>
        <dbReference type="ARBA" id="ARBA00005722"/>
    </source>
</evidence>
<keyword evidence="8" id="KW-1185">Reference proteome</keyword>
<evidence type="ECO:0000256" key="4">
    <source>
        <dbReference type="ARBA" id="ARBA00023136"/>
    </source>
</evidence>
<comment type="caution">
    <text evidence="7">The sequence shown here is derived from an EMBL/GenBank/DDBJ whole genome shotgun (WGS) entry which is preliminary data.</text>
</comment>
<comment type="similarity">
    <text evidence="2">Belongs to the MipA/OmpV family.</text>
</comment>
<dbReference type="Pfam" id="PF06629">
    <property type="entry name" value="MipA"/>
    <property type="match status" value="1"/>
</dbReference>
<proteinExistence type="inferred from homology"/>
<evidence type="ECO:0000256" key="3">
    <source>
        <dbReference type="ARBA" id="ARBA00022729"/>
    </source>
</evidence>
<evidence type="ECO:0000313" key="7">
    <source>
        <dbReference type="EMBL" id="MBF9233178.1"/>
    </source>
</evidence>
<dbReference type="Proteomes" id="UP000599312">
    <property type="component" value="Unassembled WGS sequence"/>
</dbReference>
<comment type="subcellular location">
    <subcellularLocation>
        <location evidence="1">Cell outer membrane</location>
    </subcellularLocation>
</comment>
<feature type="signal peptide" evidence="6">
    <location>
        <begin position="1"/>
        <end position="24"/>
    </location>
</feature>
<dbReference type="GO" id="GO:0009279">
    <property type="term" value="C:cell outer membrane"/>
    <property type="evidence" value="ECO:0007669"/>
    <property type="project" value="UniProtKB-SubCell"/>
</dbReference>
<evidence type="ECO:0000256" key="6">
    <source>
        <dbReference type="SAM" id="SignalP"/>
    </source>
</evidence>
<gene>
    <name evidence="7" type="ORF">I2H38_07260</name>
</gene>
<protein>
    <submittedName>
        <fullName evidence="7">MipA/OmpV family protein</fullName>
    </submittedName>
</protein>
<keyword evidence="3 6" id="KW-0732">Signal</keyword>
<evidence type="ECO:0000256" key="5">
    <source>
        <dbReference type="ARBA" id="ARBA00023237"/>
    </source>
</evidence>
<evidence type="ECO:0000313" key="8">
    <source>
        <dbReference type="Proteomes" id="UP000599312"/>
    </source>
</evidence>
<organism evidence="7 8">
    <name type="scientific">Microvirga alba</name>
    <dbReference type="NCBI Taxonomy" id="2791025"/>
    <lineage>
        <taxon>Bacteria</taxon>
        <taxon>Pseudomonadati</taxon>
        <taxon>Pseudomonadota</taxon>
        <taxon>Alphaproteobacteria</taxon>
        <taxon>Hyphomicrobiales</taxon>
        <taxon>Methylobacteriaceae</taxon>
        <taxon>Microvirga</taxon>
    </lineage>
</organism>